<dbReference type="EMBL" id="AP022870">
    <property type="protein sequence ID" value="BCB79143.1"/>
    <property type="molecule type" value="Genomic_DNA"/>
</dbReference>
<dbReference type="RefSeq" id="WP_173038990.1">
    <property type="nucleotide sequence ID" value="NZ_AP022870.1"/>
</dbReference>
<name>A0A6F8XZA6_9ACTN</name>
<organism evidence="1 2">
    <name type="scientific">Phytohabitans flavus</name>
    <dbReference type="NCBI Taxonomy" id="1076124"/>
    <lineage>
        <taxon>Bacteria</taxon>
        <taxon>Bacillati</taxon>
        <taxon>Actinomycetota</taxon>
        <taxon>Actinomycetes</taxon>
        <taxon>Micromonosporales</taxon>
        <taxon>Micromonosporaceae</taxon>
    </lineage>
</organism>
<evidence type="ECO:0000313" key="2">
    <source>
        <dbReference type="Proteomes" id="UP000502508"/>
    </source>
</evidence>
<protein>
    <submittedName>
        <fullName evidence="1">Uncharacterized protein</fullName>
    </submittedName>
</protein>
<dbReference type="AlphaFoldDB" id="A0A6F8XZA6"/>
<gene>
    <name evidence="1" type="ORF">Pflav_055530</name>
</gene>
<evidence type="ECO:0000313" key="1">
    <source>
        <dbReference type="EMBL" id="BCB79143.1"/>
    </source>
</evidence>
<dbReference type="Proteomes" id="UP000502508">
    <property type="component" value="Chromosome"/>
</dbReference>
<dbReference type="KEGG" id="pfla:Pflav_055530"/>
<sequence length="89" mass="9365">MTTVDRATVLRGQGQAYRTVLAHLDGDHDQAAEQFNADPHGALYGLLELIRAFGVRTCGDGLRAVVAELALGMDVDAIAEEVTGGEGAR</sequence>
<accession>A0A6F8XZA6</accession>
<keyword evidence="2" id="KW-1185">Reference proteome</keyword>
<reference evidence="1 2" key="1">
    <citation type="submission" date="2020-03" db="EMBL/GenBank/DDBJ databases">
        <title>Whole genome shotgun sequence of Phytohabitans flavus NBRC 107702.</title>
        <authorList>
            <person name="Komaki H."/>
            <person name="Tamura T."/>
        </authorList>
    </citation>
    <scope>NUCLEOTIDE SEQUENCE [LARGE SCALE GENOMIC DNA]</scope>
    <source>
        <strain evidence="1 2">NBRC 107702</strain>
    </source>
</reference>
<reference evidence="1 2" key="2">
    <citation type="submission" date="2020-03" db="EMBL/GenBank/DDBJ databases">
        <authorList>
            <person name="Ichikawa N."/>
            <person name="Kimura A."/>
            <person name="Kitahashi Y."/>
            <person name="Uohara A."/>
        </authorList>
    </citation>
    <scope>NUCLEOTIDE SEQUENCE [LARGE SCALE GENOMIC DNA]</scope>
    <source>
        <strain evidence="1 2">NBRC 107702</strain>
    </source>
</reference>
<proteinExistence type="predicted"/>